<proteinExistence type="predicted"/>
<comment type="caution">
    <text evidence="2">The sequence shown here is derived from an EMBL/GenBank/DDBJ whole genome shotgun (WGS) entry which is preliminary data.</text>
</comment>
<reference evidence="2 3" key="1">
    <citation type="submission" date="2024-01" db="EMBL/GenBank/DDBJ databases">
        <title>Genome assemblies of Stephania.</title>
        <authorList>
            <person name="Yang L."/>
        </authorList>
    </citation>
    <scope>NUCLEOTIDE SEQUENCE [LARGE SCALE GENOMIC DNA]</scope>
    <source>
        <strain evidence="2">JXDWG</strain>
        <tissue evidence="2">Leaf</tissue>
    </source>
</reference>
<dbReference type="AlphaFoldDB" id="A0AAP0NZR8"/>
<feature type="compositionally biased region" description="Acidic residues" evidence="1">
    <location>
        <begin position="59"/>
        <end position="74"/>
    </location>
</feature>
<organism evidence="2 3">
    <name type="scientific">Stephania cephalantha</name>
    <dbReference type="NCBI Taxonomy" id="152367"/>
    <lineage>
        <taxon>Eukaryota</taxon>
        <taxon>Viridiplantae</taxon>
        <taxon>Streptophyta</taxon>
        <taxon>Embryophyta</taxon>
        <taxon>Tracheophyta</taxon>
        <taxon>Spermatophyta</taxon>
        <taxon>Magnoliopsida</taxon>
        <taxon>Ranunculales</taxon>
        <taxon>Menispermaceae</taxon>
        <taxon>Menispermoideae</taxon>
        <taxon>Cissampelideae</taxon>
        <taxon>Stephania</taxon>
    </lineage>
</organism>
<keyword evidence="3" id="KW-1185">Reference proteome</keyword>
<dbReference type="EMBL" id="JBBNAG010000006">
    <property type="protein sequence ID" value="KAK9125947.1"/>
    <property type="molecule type" value="Genomic_DNA"/>
</dbReference>
<sequence length="124" mass="14287">MRRPAVESWMRRAAAESRMRRAAAERRSGRWCRRASSGRCRGMREAAKSRRTTMMRVADDDDGGGDSAGDDDARDGEGVWRGWFAQRRDEEDGFWCLIIFLFATDQRQIMSVAISDRIMYVTDL</sequence>
<evidence type="ECO:0000313" key="3">
    <source>
        <dbReference type="Proteomes" id="UP001419268"/>
    </source>
</evidence>
<gene>
    <name evidence="2" type="ORF">Scep_014793</name>
</gene>
<evidence type="ECO:0000256" key="1">
    <source>
        <dbReference type="SAM" id="MobiDB-lite"/>
    </source>
</evidence>
<accession>A0AAP0NZR8</accession>
<feature type="region of interest" description="Disordered" evidence="1">
    <location>
        <begin position="51"/>
        <end position="75"/>
    </location>
</feature>
<protein>
    <submittedName>
        <fullName evidence="2">Uncharacterized protein</fullName>
    </submittedName>
</protein>
<evidence type="ECO:0000313" key="2">
    <source>
        <dbReference type="EMBL" id="KAK9125947.1"/>
    </source>
</evidence>
<dbReference type="Proteomes" id="UP001419268">
    <property type="component" value="Unassembled WGS sequence"/>
</dbReference>
<name>A0AAP0NZR8_9MAGN</name>